<organism evidence="1 2">
    <name type="scientific">Scutellospora calospora</name>
    <dbReference type="NCBI Taxonomy" id="85575"/>
    <lineage>
        <taxon>Eukaryota</taxon>
        <taxon>Fungi</taxon>
        <taxon>Fungi incertae sedis</taxon>
        <taxon>Mucoromycota</taxon>
        <taxon>Glomeromycotina</taxon>
        <taxon>Glomeromycetes</taxon>
        <taxon>Diversisporales</taxon>
        <taxon>Gigasporaceae</taxon>
        <taxon>Scutellospora</taxon>
    </lineage>
</organism>
<dbReference type="EMBL" id="CAJVPM010017291">
    <property type="protein sequence ID" value="CAG8619141.1"/>
    <property type="molecule type" value="Genomic_DNA"/>
</dbReference>
<dbReference type="Proteomes" id="UP000789860">
    <property type="component" value="Unassembled WGS sequence"/>
</dbReference>
<protein>
    <submittedName>
        <fullName evidence="1">5572_t:CDS:1</fullName>
    </submittedName>
</protein>
<evidence type="ECO:0000313" key="1">
    <source>
        <dbReference type="EMBL" id="CAG8619141.1"/>
    </source>
</evidence>
<keyword evidence="2" id="KW-1185">Reference proteome</keyword>
<reference evidence="1" key="1">
    <citation type="submission" date="2021-06" db="EMBL/GenBank/DDBJ databases">
        <authorList>
            <person name="Kallberg Y."/>
            <person name="Tangrot J."/>
            <person name="Rosling A."/>
        </authorList>
    </citation>
    <scope>NUCLEOTIDE SEQUENCE</scope>
    <source>
        <strain evidence="1">AU212A</strain>
    </source>
</reference>
<gene>
    <name evidence="1" type="ORF">SCALOS_LOCUS7589</name>
</gene>
<evidence type="ECO:0000313" key="2">
    <source>
        <dbReference type="Proteomes" id="UP000789860"/>
    </source>
</evidence>
<proteinExistence type="predicted"/>
<comment type="caution">
    <text evidence="1">The sequence shown here is derived from an EMBL/GenBank/DDBJ whole genome shotgun (WGS) entry which is preliminary data.</text>
</comment>
<accession>A0ACA9MZA7</accession>
<name>A0ACA9MZA7_9GLOM</name>
<sequence length="107" mass="12467">MGSSQNTITDYHKFLRELVIDTLKDVSFISGIEKTKERKIFLKIVEKQDKETIKEVIEKYVERGLIIYTDSWEGYLDIDKLGVTHETVNYSKNFTDSMTDAHTNSIE</sequence>
<feature type="non-terminal residue" evidence="1">
    <location>
        <position position="107"/>
    </location>
</feature>